<organism evidence="7 8">
    <name type="scientific">Candidatus Marimicrobium litorale</name>
    <dbReference type="NCBI Taxonomy" id="2518991"/>
    <lineage>
        <taxon>Bacteria</taxon>
        <taxon>Pseudomonadati</taxon>
        <taxon>Pseudomonadota</taxon>
        <taxon>Gammaproteobacteria</taxon>
        <taxon>Cellvibrionales</taxon>
        <taxon>Halieaceae</taxon>
        <taxon>Marimicrobium</taxon>
    </lineage>
</organism>
<evidence type="ECO:0000313" key="7">
    <source>
        <dbReference type="EMBL" id="MCX2978263.1"/>
    </source>
</evidence>
<evidence type="ECO:0000256" key="1">
    <source>
        <dbReference type="ARBA" id="ARBA00004370"/>
    </source>
</evidence>
<evidence type="ECO:0000256" key="5">
    <source>
        <dbReference type="ARBA" id="ARBA00023136"/>
    </source>
</evidence>
<keyword evidence="8" id="KW-1185">Reference proteome</keyword>
<comment type="caution">
    <text evidence="7">The sequence shown here is derived from an EMBL/GenBank/DDBJ whole genome shotgun (WGS) entry which is preliminary data.</text>
</comment>
<evidence type="ECO:0000256" key="2">
    <source>
        <dbReference type="ARBA" id="ARBA00007165"/>
    </source>
</evidence>
<comment type="caution">
    <text evidence="6">Lacks conserved residue(s) required for the propagation of feature annotation.</text>
</comment>
<dbReference type="PANTHER" id="PTHR23427">
    <property type="entry name" value="SURFEIT LOCUS PROTEIN"/>
    <property type="match status" value="1"/>
</dbReference>
<keyword evidence="3 6" id="KW-0812">Transmembrane</keyword>
<dbReference type="CDD" id="cd06662">
    <property type="entry name" value="SURF1"/>
    <property type="match status" value="1"/>
</dbReference>
<dbReference type="RefSeq" id="WP_279249961.1">
    <property type="nucleotide sequence ID" value="NZ_SHNO01000001.1"/>
</dbReference>
<dbReference type="Pfam" id="PF02104">
    <property type="entry name" value="SURF1"/>
    <property type="match status" value="1"/>
</dbReference>
<name>A0ABT3T7L4_9GAMM</name>
<comment type="similarity">
    <text evidence="2 6">Belongs to the SURF1 family.</text>
</comment>
<accession>A0ABT3T7L4</accession>
<dbReference type="EMBL" id="SHNO01000001">
    <property type="protein sequence ID" value="MCX2978263.1"/>
    <property type="molecule type" value="Genomic_DNA"/>
</dbReference>
<keyword evidence="4 6" id="KW-1133">Transmembrane helix</keyword>
<evidence type="ECO:0000313" key="8">
    <source>
        <dbReference type="Proteomes" id="UP001143304"/>
    </source>
</evidence>
<sequence>MSIGFRFEPEWRLTLFALVMVPLLAGLGFWQLSRADEKAGLRDAFDAQQALAPARLADLANAPREDLAYLPVRLTGHFRGKEYFLLDNKMQHGRYGNEVVGVFELEDGMLALVNRGWIAADPARRSLPDVPDVSGQVTIRGLVYLAPGKPYLLAEQKFSQGWPRRVQALEMDKLSLLLADGQASMLFPYPVRIDAGQPGALSVEWKIVNAGPAKHVGYAVQWFAMSFVLALLYFLRSSNLRQWWSQRGGA</sequence>
<evidence type="ECO:0000256" key="6">
    <source>
        <dbReference type="RuleBase" id="RU363076"/>
    </source>
</evidence>
<protein>
    <recommendedName>
        <fullName evidence="6">SURF1-like protein</fullName>
    </recommendedName>
</protein>
<keyword evidence="5 6" id="KW-0472">Membrane</keyword>
<dbReference type="PANTHER" id="PTHR23427:SF2">
    <property type="entry name" value="SURFEIT LOCUS PROTEIN 1"/>
    <property type="match status" value="1"/>
</dbReference>
<evidence type="ECO:0000256" key="4">
    <source>
        <dbReference type="ARBA" id="ARBA00022989"/>
    </source>
</evidence>
<dbReference type="Proteomes" id="UP001143304">
    <property type="component" value="Unassembled WGS sequence"/>
</dbReference>
<evidence type="ECO:0000256" key="3">
    <source>
        <dbReference type="ARBA" id="ARBA00022692"/>
    </source>
</evidence>
<feature type="transmembrane region" description="Helical" evidence="6">
    <location>
        <begin position="216"/>
        <end position="235"/>
    </location>
</feature>
<reference evidence="7" key="1">
    <citation type="submission" date="2019-02" db="EMBL/GenBank/DDBJ databases">
        <authorList>
            <person name="Li S.-H."/>
        </authorList>
    </citation>
    <scope>NUCLEOTIDE SEQUENCE</scope>
    <source>
        <strain evidence="7">IMCC11814</strain>
    </source>
</reference>
<dbReference type="InterPro" id="IPR045214">
    <property type="entry name" value="Surf1/Surf4"/>
</dbReference>
<dbReference type="InterPro" id="IPR002994">
    <property type="entry name" value="Surf1/Shy1"/>
</dbReference>
<proteinExistence type="inferred from homology"/>
<keyword evidence="6" id="KW-1003">Cell membrane</keyword>
<gene>
    <name evidence="7" type="ORF">EYC82_12925</name>
</gene>
<dbReference type="PROSITE" id="PS50895">
    <property type="entry name" value="SURF1"/>
    <property type="match status" value="1"/>
</dbReference>
<comment type="subcellular location">
    <subcellularLocation>
        <location evidence="6">Cell membrane</location>
        <topology evidence="6">Multi-pass membrane protein</topology>
    </subcellularLocation>
    <subcellularLocation>
        <location evidence="1">Membrane</location>
    </subcellularLocation>
</comment>